<dbReference type="AlphaFoldDB" id="A0AAV3X7S3"/>
<comment type="caution">
    <text evidence="1">The sequence shown here is derived from an EMBL/GenBank/DDBJ whole genome shotgun (WGS) entry which is preliminary data.</text>
</comment>
<keyword evidence="2" id="KW-1185">Reference proteome</keyword>
<evidence type="ECO:0000313" key="2">
    <source>
        <dbReference type="Proteomes" id="UP001050975"/>
    </source>
</evidence>
<reference evidence="1" key="1">
    <citation type="submission" date="2019-10" db="EMBL/GenBank/DDBJ databases">
        <title>Draft genome sequece of Microseira wollei NIES-4236.</title>
        <authorList>
            <person name="Yamaguchi H."/>
            <person name="Suzuki S."/>
            <person name="Kawachi M."/>
        </authorList>
    </citation>
    <scope>NUCLEOTIDE SEQUENCE</scope>
    <source>
        <strain evidence="1">NIES-4236</strain>
    </source>
</reference>
<organism evidence="1 2">
    <name type="scientific">Microseira wollei NIES-4236</name>
    <dbReference type="NCBI Taxonomy" id="2530354"/>
    <lineage>
        <taxon>Bacteria</taxon>
        <taxon>Bacillati</taxon>
        <taxon>Cyanobacteriota</taxon>
        <taxon>Cyanophyceae</taxon>
        <taxon>Oscillatoriophycideae</taxon>
        <taxon>Aerosakkonematales</taxon>
        <taxon>Aerosakkonemataceae</taxon>
        <taxon>Microseira</taxon>
    </lineage>
</organism>
<dbReference type="Proteomes" id="UP001050975">
    <property type="component" value="Unassembled WGS sequence"/>
</dbReference>
<name>A0AAV3X7S3_9CYAN</name>
<gene>
    <name evidence="1" type="ORF">MiSe_21610</name>
</gene>
<accession>A0AAV3X7S3</accession>
<sequence>MAVLGKMNSRLGFYTPIGCEILNLLLNLTTKVVPLLSPIQNVNAAQQATNIEIATKIAAVVNLFKCQFPDARADLKPWSNDPDTRKLVDPDSIDIGFHLPGWSPRFQCRSILVQIRFYQDPVDTSRRAIGVETAGFNHQGIAWRFSTVESWNFEGECQPVADICEKLKHFCRQVFELFNG</sequence>
<proteinExistence type="predicted"/>
<protein>
    <recommendedName>
        <fullName evidence="3">Polyketide synthase</fullName>
    </recommendedName>
</protein>
<evidence type="ECO:0008006" key="3">
    <source>
        <dbReference type="Google" id="ProtNLM"/>
    </source>
</evidence>
<dbReference type="EMBL" id="BLAY01000027">
    <property type="protein sequence ID" value="GET37408.1"/>
    <property type="molecule type" value="Genomic_DNA"/>
</dbReference>
<evidence type="ECO:0000313" key="1">
    <source>
        <dbReference type="EMBL" id="GET37408.1"/>
    </source>
</evidence>